<comment type="caution">
    <text evidence="1">The sequence shown here is derived from an EMBL/GenBank/DDBJ whole genome shotgun (WGS) entry which is preliminary data.</text>
</comment>
<reference evidence="1 2" key="1">
    <citation type="submission" date="2019-06" db="EMBL/GenBank/DDBJ databases">
        <title>Erythrobacter insulae sp. nov., isolated from a tidal flat.</title>
        <authorList>
            <person name="Yoon J.-H."/>
        </authorList>
    </citation>
    <scope>NUCLEOTIDE SEQUENCE [LARGE SCALE GENOMIC DNA]</scope>
    <source>
        <strain evidence="1 2">JBTF-M21</strain>
    </source>
</reference>
<evidence type="ECO:0000313" key="1">
    <source>
        <dbReference type="EMBL" id="TRD11348.1"/>
    </source>
</evidence>
<dbReference type="RefSeq" id="WP_142787614.1">
    <property type="nucleotide sequence ID" value="NZ_VHJK01000001.1"/>
</dbReference>
<dbReference type="InterPro" id="IPR009964">
    <property type="entry name" value="DUF1491"/>
</dbReference>
<dbReference type="Proteomes" id="UP000316343">
    <property type="component" value="Unassembled WGS sequence"/>
</dbReference>
<proteinExistence type="predicted"/>
<gene>
    <name evidence="1" type="ORF">FGU71_05445</name>
</gene>
<dbReference type="Pfam" id="PF07372">
    <property type="entry name" value="DUF1491"/>
    <property type="match status" value="1"/>
</dbReference>
<dbReference type="AlphaFoldDB" id="A0A547PB21"/>
<dbReference type="Gene3D" id="3.40.1530.20">
    <property type="entry name" value="Protein of unknown function (DUF1491)"/>
    <property type="match status" value="1"/>
</dbReference>
<organism evidence="1 2">
    <name type="scientific">Erythrobacter insulae</name>
    <dbReference type="NCBI Taxonomy" id="2584124"/>
    <lineage>
        <taxon>Bacteria</taxon>
        <taxon>Pseudomonadati</taxon>
        <taxon>Pseudomonadota</taxon>
        <taxon>Alphaproteobacteria</taxon>
        <taxon>Sphingomonadales</taxon>
        <taxon>Erythrobacteraceae</taxon>
        <taxon>Erythrobacter/Porphyrobacter group</taxon>
        <taxon>Erythrobacter</taxon>
    </lineage>
</organism>
<name>A0A547PB21_9SPHN</name>
<keyword evidence="2" id="KW-1185">Reference proteome</keyword>
<protein>
    <submittedName>
        <fullName evidence="1">DUF1491 family protein</fullName>
    </submittedName>
</protein>
<evidence type="ECO:0000313" key="2">
    <source>
        <dbReference type="Proteomes" id="UP000316343"/>
    </source>
</evidence>
<dbReference type="EMBL" id="VHJK01000001">
    <property type="protein sequence ID" value="TRD11348.1"/>
    <property type="molecule type" value="Genomic_DNA"/>
</dbReference>
<sequence>MSEPVRLPAHVEISGLIRVIESNGGSAMVLAKGERDAGTIVLLTMYRGNDVRLFERMPQLDGTRAFVPTKKQDSENPQEIFEYIERRRSQDPDIWVLEVDIDNPERFIALMPD</sequence>
<dbReference type="OrthoDB" id="9809136at2"/>
<accession>A0A547PB21</accession>